<accession>A0A517MCS7</accession>
<feature type="region of interest" description="Disordered" evidence="8">
    <location>
        <begin position="381"/>
        <end position="407"/>
    </location>
</feature>
<feature type="compositionally biased region" description="Polar residues" evidence="8">
    <location>
        <begin position="381"/>
        <end position="391"/>
    </location>
</feature>
<evidence type="ECO:0000256" key="9">
    <source>
        <dbReference type="SAM" id="Phobius"/>
    </source>
</evidence>
<dbReference type="SUPFAM" id="SSF51306">
    <property type="entry name" value="LexA/Signal peptidase"/>
    <property type="match status" value="1"/>
</dbReference>
<keyword evidence="12" id="KW-1185">Reference proteome</keyword>
<dbReference type="GO" id="GO:0016020">
    <property type="term" value="C:membrane"/>
    <property type="evidence" value="ECO:0007669"/>
    <property type="project" value="InterPro"/>
</dbReference>
<reference evidence="11 12" key="1">
    <citation type="submission" date="2019-02" db="EMBL/GenBank/DDBJ databases">
        <title>Deep-cultivation of Planctomycetes and their phenomic and genomic characterization uncovers novel biology.</title>
        <authorList>
            <person name="Wiegand S."/>
            <person name="Jogler M."/>
            <person name="Boedeker C."/>
            <person name="Pinto D."/>
            <person name="Vollmers J."/>
            <person name="Rivas-Marin E."/>
            <person name="Kohn T."/>
            <person name="Peeters S.H."/>
            <person name="Heuer A."/>
            <person name="Rast P."/>
            <person name="Oberbeckmann S."/>
            <person name="Bunk B."/>
            <person name="Jeske O."/>
            <person name="Meyerdierks A."/>
            <person name="Storesund J.E."/>
            <person name="Kallscheuer N."/>
            <person name="Luecker S."/>
            <person name="Lage O.M."/>
            <person name="Pohl T."/>
            <person name="Merkel B.J."/>
            <person name="Hornburger P."/>
            <person name="Mueller R.-W."/>
            <person name="Bruemmer F."/>
            <person name="Labrenz M."/>
            <person name="Spormann A.M."/>
            <person name="Op den Camp H."/>
            <person name="Overmann J."/>
            <person name="Amann R."/>
            <person name="Jetten M.S.M."/>
            <person name="Mascher T."/>
            <person name="Medema M.H."/>
            <person name="Devos D.P."/>
            <person name="Kaster A.-K."/>
            <person name="Ovreas L."/>
            <person name="Rohde M."/>
            <person name="Galperin M.Y."/>
            <person name="Jogler C."/>
        </authorList>
    </citation>
    <scope>NUCLEOTIDE SEQUENCE [LARGE SCALE GENOMIC DNA]</scope>
    <source>
        <strain evidence="11 12">FF011L</strain>
    </source>
</reference>
<dbReference type="PANTHER" id="PTHR43390">
    <property type="entry name" value="SIGNAL PEPTIDASE I"/>
    <property type="match status" value="1"/>
</dbReference>
<proteinExistence type="inferred from homology"/>
<dbReference type="PRINTS" id="PR00727">
    <property type="entry name" value="LEADERPTASE"/>
</dbReference>
<dbReference type="EC" id="3.4.21.89" evidence="3"/>
<evidence type="ECO:0000313" key="11">
    <source>
        <dbReference type="EMBL" id="QDS92577.1"/>
    </source>
</evidence>
<dbReference type="Gene3D" id="2.10.109.10">
    <property type="entry name" value="Umud Fragment, subunit A"/>
    <property type="match status" value="2"/>
</dbReference>
<keyword evidence="5" id="KW-0378">Hydrolase</keyword>
<evidence type="ECO:0000256" key="7">
    <source>
        <dbReference type="PIRSR" id="PIRSR600223-1"/>
    </source>
</evidence>
<dbReference type="InterPro" id="IPR019758">
    <property type="entry name" value="Pept_S26A_signal_pept_1_CS"/>
</dbReference>
<evidence type="ECO:0000259" key="10">
    <source>
        <dbReference type="Pfam" id="PF10502"/>
    </source>
</evidence>
<sequence length="407" mass="45847">MHTPLSLQPGDAAARQAKSRYRSKWWWWVVLAGILALMGHRLGQIQGWLGNVMIAGPSMMPTLFCPTLQGNCPDCQSVQRFPPPDDLAENLTCWNCGQKYPPKSFQFQALPGDSVWIDRAAYRWNLMGWTLCNQEPQRGDLVAIADDTGIRVKRLVAVPGDTVSLEGNELQINARPLSEVVPGPLPRIPVHESRFPAFQQEPTPHADVSKEQGVSASQRWLKRPDGWLVYHHFSVHSKRSEPIRDDCPYNRDLTRHMNRVEAFGCEAAFTIEQPTEIEIACWQSSKTVSYKRSFAAGKHVVRFEQTGSAHGWSQTDRPASEIPVSETTPIAIHGLDAKADSPAILRIDREIHWFVSEHDRLEWQADRIVLPADRFFVVGDNQPNSADSRQAPSGIERQQIIGKVSRK</sequence>
<dbReference type="AlphaFoldDB" id="A0A517MCS7"/>
<evidence type="ECO:0000256" key="2">
    <source>
        <dbReference type="ARBA" id="ARBA00009370"/>
    </source>
</evidence>
<dbReference type="InterPro" id="IPR019757">
    <property type="entry name" value="Pept_S26A_signal_pept_1_Lys-AS"/>
</dbReference>
<dbReference type="InterPro" id="IPR036286">
    <property type="entry name" value="LexA/Signal_pep-like_sf"/>
</dbReference>
<dbReference type="EMBL" id="CP036262">
    <property type="protein sequence ID" value="QDS92577.1"/>
    <property type="molecule type" value="Genomic_DNA"/>
</dbReference>
<feature type="active site" evidence="7">
    <location>
        <position position="153"/>
    </location>
</feature>
<gene>
    <name evidence="11" type="ORF">FF011L_13240</name>
</gene>
<evidence type="ECO:0000256" key="8">
    <source>
        <dbReference type="SAM" id="MobiDB-lite"/>
    </source>
</evidence>
<dbReference type="GO" id="GO:0004252">
    <property type="term" value="F:serine-type endopeptidase activity"/>
    <property type="evidence" value="ECO:0007669"/>
    <property type="project" value="InterPro"/>
</dbReference>
<evidence type="ECO:0000256" key="1">
    <source>
        <dbReference type="ARBA" id="ARBA00000677"/>
    </source>
</evidence>
<name>A0A517MCS7_9BACT</name>
<keyword evidence="9" id="KW-0472">Membrane</keyword>
<dbReference type="Proteomes" id="UP000320672">
    <property type="component" value="Chromosome"/>
</dbReference>
<protein>
    <recommendedName>
        <fullName evidence="4">Signal peptidase I</fullName>
        <ecNumber evidence="3">3.4.21.89</ecNumber>
    </recommendedName>
    <alternativeName>
        <fullName evidence="6">Leader peptidase I</fullName>
    </alternativeName>
</protein>
<dbReference type="GO" id="GO:0006465">
    <property type="term" value="P:signal peptide processing"/>
    <property type="evidence" value="ECO:0007669"/>
    <property type="project" value="InterPro"/>
</dbReference>
<evidence type="ECO:0000256" key="6">
    <source>
        <dbReference type="ARBA" id="ARBA00029906"/>
    </source>
</evidence>
<dbReference type="PROSITE" id="PS00760">
    <property type="entry name" value="SPASE_I_2"/>
    <property type="match status" value="1"/>
</dbReference>
<dbReference type="PANTHER" id="PTHR43390:SF1">
    <property type="entry name" value="CHLOROPLAST PROCESSING PEPTIDASE"/>
    <property type="match status" value="1"/>
</dbReference>
<evidence type="ECO:0000313" key="12">
    <source>
        <dbReference type="Proteomes" id="UP000320672"/>
    </source>
</evidence>
<feature type="transmembrane region" description="Helical" evidence="9">
    <location>
        <begin position="25"/>
        <end position="43"/>
    </location>
</feature>
<dbReference type="OrthoDB" id="9802919at2"/>
<dbReference type="CDD" id="cd06530">
    <property type="entry name" value="S26_SPase_I"/>
    <property type="match status" value="1"/>
</dbReference>
<dbReference type="InterPro" id="IPR019533">
    <property type="entry name" value="Peptidase_S26"/>
</dbReference>
<dbReference type="RefSeq" id="WP_145350810.1">
    <property type="nucleotide sequence ID" value="NZ_CP036262.1"/>
</dbReference>
<comment type="catalytic activity">
    <reaction evidence="1">
        <text>Cleavage of hydrophobic, N-terminal signal or leader sequences from secreted and periplasmic proteins.</text>
        <dbReference type="EC" id="3.4.21.89"/>
    </reaction>
</comment>
<keyword evidence="9" id="KW-0812">Transmembrane</keyword>
<evidence type="ECO:0000256" key="5">
    <source>
        <dbReference type="ARBA" id="ARBA00022801"/>
    </source>
</evidence>
<organism evidence="11 12">
    <name type="scientific">Roseimaritima multifibrata</name>
    <dbReference type="NCBI Taxonomy" id="1930274"/>
    <lineage>
        <taxon>Bacteria</taxon>
        <taxon>Pseudomonadati</taxon>
        <taxon>Planctomycetota</taxon>
        <taxon>Planctomycetia</taxon>
        <taxon>Pirellulales</taxon>
        <taxon>Pirellulaceae</taxon>
        <taxon>Roseimaritima</taxon>
    </lineage>
</organism>
<evidence type="ECO:0000256" key="3">
    <source>
        <dbReference type="ARBA" id="ARBA00013208"/>
    </source>
</evidence>
<dbReference type="GO" id="GO:0009003">
    <property type="term" value="F:signal peptidase activity"/>
    <property type="evidence" value="ECO:0007669"/>
    <property type="project" value="UniProtKB-EC"/>
</dbReference>
<keyword evidence="9" id="KW-1133">Transmembrane helix</keyword>
<dbReference type="PROSITE" id="PS00761">
    <property type="entry name" value="SPASE_I_3"/>
    <property type="match status" value="1"/>
</dbReference>
<feature type="domain" description="Peptidase S26" evidence="10">
    <location>
        <begin position="363"/>
        <end position="405"/>
    </location>
</feature>
<dbReference type="InterPro" id="IPR000223">
    <property type="entry name" value="Pept_S26A_signal_pept_1"/>
</dbReference>
<dbReference type="KEGG" id="rml:FF011L_13240"/>
<evidence type="ECO:0000256" key="4">
    <source>
        <dbReference type="ARBA" id="ARBA00019232"/>
    </source>
</evidence>
<feature type="active site" evidence="7">
    <location>
        <position position="58"/>
    </location>
</feature>
<feature type="domain" description="Peptidase S26" evidence="10">
    <location>
        <begin position="104"/>
        <end position="181"/>
    </location>
</feature>
<dbReference type="Pfam" id="PF10502">
    <property type="entry name" value="Peptidase_S26"/>
    <property type="match status" value="2"/>
</dbReference>
<comment type="similarity">
    <text evidence="2">Belongs to the peptidase S26 family.</text>
</comment>